<dbReference type="RefSeq" id="WP_152801199.1">
    <property type="nucleotide sequence ID" value="NZ_WHNX01000003.1"/>
</dbReference>
<keyword evidence="7" id="KW-0597">Phosphoprotein</keyword>
<dbReference type="Gene3D" id="3.40.50.2300">
    <property type="match status" value="1"/>
</dbReference>
<dbReference type="PANTHER" id="PTHR37299:SF3">
    <property type="entry name" value="STAGE 0 SPORULATION PROTEIN A HOMOLOG"/>
    <property type="match status" value="1"/>
</dbReference>
<keyword evidence="2" id="KW-0963">Cytoplasm</keyword>
<protein>
    <recommendedName>
        <fullName evidence="1">Stage 0 sporulation protein A homolog</fullName>
    </recommendedName>
</protein>
<dbReference type="Gene3D" id="2.40.50.1020">
    <property type="entry name" value="LytTr DNA-binding domain"/>
    <property type="match status" value="1"/>
</dbReference>
<dbReference type="SMART" id="SM00448">
    <property type="entry name" value="REC"/>
    <property type="match status" value="1"/>
</dbReference>
<accession>A0A6A7K5Z7</accession>
<dbReference type="SUPFAM" id="SSF52172">
    <property type="entry name" value="CheY-like"/>
    <property type="match status" value="1"/>
</dbReference>
<evidence type="ECO:0000313" key="11">
    <source>
        <dbReference type="Proteomes" id="UP000440004"/>
    </source>
</evidence>
<evidence type="ECO:0000256" key="7">
    <source>
        <dbReference type="PROSITE-ProRule" id="PRU00169"/>
    </source>
</evidence>
<dbReference type="Pfam" id="PF04397">
    <property type="entry name" value="LytTR"/>
    <property type="match status" value="1"/>
</dbReference>
<keyword evidence="4" id="KW-0010">Activator</keyword>
<dbReference type="InterPro" id="IPR001789">
    <property type="entry name" value="Sig_transdc_resp-reg_receiver"/>
</dbReference>
<dbReference type="InterPro" id="IPR011006">
    <property type="entry name" value="CheY-like_superfamily"/>
</dbReference>
<comment type="caution">
    <text evidence="10">The sequence shown here is derived from an EMBL/GenBank/DDBJ whole genome shotgun (WGS) entry which is preliminary data.</text>
</comment>
<evidence type="ECO:0000259" key="8">
    <source>
        <dbReference type="PROSITE" id="PS50110"/>
    </source>
</evidence>
<dbReference type="InterPro" id="IPR007492">
    <property type="entry name" value="LytTR_DNA-bd_dom"/>
</dbReference>
<comment type="function">
    <text evidence="5">May play the central regulatory role in sporulation. It may be an element of the effector pathway responsible for the activation of sporulation genes in response to nutritional stress. Spo0A may act in concert with spo0H (a sigma factor) to control the expression of some genes that are critical to the sporulation process.</text>
</comment>
<evidence type="ECO:0000259" key="9">
    <source>
        <dbReference type="PROSITE" id="PS50930"/>
    </source>
</evidence>
<dbReference type="PROSITE" id="PS50930">
    <property type="entry name" value="HTH_LYTTR"/>
    <property type="match status" value="1"/>
</dbReference>
<dbReference type="PROSITE" id="PS50110">
    <property type="entry name" value="RESPONSE_REGULATORY"/>
    <property type="match status" value="1"/>
</dbReference>
<dbReference type="GO" id="GO:0003677">
    <property type="term" value="F:DNA binding"/>
    <property type="evidence" value="ECO:0007669"/>
    <property type="project" value="InterPro"/>
</dbReference>
<reference evidence="10 11" key="1">
    <citation type="submission" date="2019-10" db="EMBL/GenBank/DDBJ databases">
        <title>Alkalibaculum tamaniensis sp.nov., a new alkaliphilic acetogen, isolated on methoxylated aromatics from a mud volcano.</title>
        <authorList>
            <person name="Khomyakova M.A."/>
            <person name="Merkel A.Y."/>
            <person name="Bonch-Osmolovskaya E.A."/>
            <person name="Slobodkin A.I."/>
        </authorList>
    </citation>
    <scope>NUCLEOTIDE SEQUENCE [LARGE SCALE GENOMIC DNA]</scope>
    <source>
        <strain evidence="10 11">M08DMB</strain>
    </source>
</reference>
<gene>
    <name evidence="10" type="ORF">GC105_02040</name>
</gene>
<dbReference type="PANTHER" id="PTHR37299">
    <property type="entry name" value="TRANSCRIPTIONAL REGULATOR-RELATED"/>
    <property type="match status" value="1"/>
</dbReference>
<dbReference type="AlphaFoldDB" id="A0A6A7K5Z7"/>
<feature type="modified residue" description="4-aspartylphosphate" evidence="7">
    <location>
        <position position="61"/>
    </location>
</feature>
<dbReference type="Proteomes" id="UP000440004">
    <property type="component" value="Unassembled WGS sequence"/>
</dbReference>
<proteinExistence type="predicted"/>
<evidence type="ECO:0000256" key="5">
    <source>
        <dbReference type="ARBA" id="ARBA00024867"/>
    </source>
</evidence>
<feature type="domain" description="HTH LytTR-type" evidence="9">
    <location>
        <begin position="139"/>
        <end position="238"/>
    </location>
</feature>
<feature type="domain" description="Response regulatory" evidence="8">
    <location>
        <begin position="4"/>
        <end position="124"/>
    </location>
</feature>
<evidence type="ECO:0000256" key="6">
    <source>
        <dbReference type="ARBA" id="ARBA00037164"/>
    </source>
</evidence>
<organism evidence="10 11">
    <name type="scientific">Alkalibaculum sporogenes</name>
    <dbReference type="NCBI Taxonomy" id="2655001"/>
    <lineage>
        <taxon>Bacteria</taxon>
        <taxon>Bacillati</taxon>
        <taxon>Bacillota</taxon>
        <taxon>Clostridia</taxon>
        <taxon>Eubacteriales</taxon>
        <taxon>Eubacteriaceae</taxon>
        <taxon>Alkalibaculum</taxon>
    </lineage>
</organism>
<evidence type="ECO:0000313" key="10">
    <source>
        <dbReference type="EMBL" id="MPW24573.1"/>
    </source>
</evidence>
<dbReference type="GO" id="GO:0000156">
    <property type="term" value="F:phosphorelay response regulator activity"/>
    <property type="evidence" value="ECO:0007669"/>
    <property type="project" value="InterPro"/>
</dbReference>
<keyword evidence="11" id="KW-1185">Reference proteome</keyword>
<evidence type="ECO:0000256" key="3">
    <source>
        <dbReference type="ARBA" id="ARBA00023012"/>
    </source>
</evidence>
<dbReference type="EMBL" id="WHNX01000003">
    <property type="protein sequence ID" value="MPW24573.1"/>
    <property type="molecule type" value="Genomic_DNA"/>
</dbReference>
<dbReference type="SMART" id="SM00850">
    <property type="entry name" value="LytTR"/>
    <property type="match status" value="1"/>
</dbReference>
<sequence length="244" mass="28855">MTYRLAVCDDQESIVLTLKKYIQEISYEEGFEIQIDIYDNPIELLKKFQDDPFIYNLIFLDVDMPEMNGLDVGARIKDVNEYAITVFVTAHDKYALKAFEVGAFNYIVKPINKEKLRDTLGKSLRLITKLSIDEQSMYITIYDKGKYIKILYKDILYFEKHGNKIIITCEDCEYESYLTFKKLKELLGNQFFVQCHRGAIVHKEKIIRLENNMVIMDKNHKIPVSKNYLNDIKETFFEYLREGE</sequence>
<comment type="function">
    <text evidence="6">Required for high-level post-exponential phase expression of a series of secreted proteins.</text>
</comment>
<evidence type="ECO:0000256" key="4">
    <source>
        <dbReference type="ARBA" id="ARBA00023159"/>
    </source>
</evidence>
<evidence type="ECO:0000256" key="1">
    <source>
        <dbReference type="ARBA" id="ARBA00018672"/>
    </source>
</evidence>
<keyword evidence="3" id="KW-0902">Two-component regulatory system</keyword>
<dbReference type="InterPro" id="IPR046947">
    <property type="entry name" value="LytR-like"/>
</dbReference>
<dbReference type="Pfam" id="PF00072">
    <property type="entry name" value="Response_reg"/>
    <property type="match status" value="1"/>
</dbReference>
<evidence type="ECO:0000256" key="2">
    <source>
        <dbReference type="ARBA" id="ARBA00022490"/>
    </source>
</evidence>
<name>A0A6A7K5Z7_9FIRM</name>